<dbReference type="OrthoDB" id="5243635at2"/>
<reference evidence="2 3" key="1">
    <citation type="submission" date="2019-06" db="EMBL/GenBank/DDBJ databases">
        <title>Sequencing the genomes of 1000 actinobacteria strains.</title>
        <authorList>
            <person name="Klenk H.-P."/>
        </authorList>
    </citation>
    <scope>NUCLEOTIDE SEQUENCE [LARGE SCALE GENOMIC DNA]</scope>
    <source>
        <strain evidence="2 3">DSM 18607</strain>
    </source>
</reference>
<dbReference type="EMBL" id="VFMN01000001">
    <property type="protein sequence ID" value="TQJ09815.1"/>
    <property type="molecule type" value="Genomic_DNA"/>
</dbReference>
<protein>
    <submittedName>
        <fullName evidence="2">Acetyltransferase (GNAT) family protein</fullName>
    </submittedName>
</protein>
<evidence type="ECO:0000259" key="1">
    <source>
        <dbReference type="PROSITE" id="PS51186"/>
    </source>
</evidence>
<dbReference type="Proteomes" id="UP000317893">
    <property type="component" value="Unassembled WGS sequence"/>
</dbReference>
<dbReference type="AlphaFoldDB" id="A0A542E3A5"/>
<gene>
    <name evidence="2" type="ORF">FB458_2931</name>
</gene>
<accession>A0A542E3A5</accession>
<comment type="caution">
    <text evidence="2">The sequence shown here is derived from an EMBL/GenBank/DDBJ whole genome shotgun (WGS) entry which is preliminary data.</text>
</comment>
<dbReference type="InterPro" id="IPR016181">
    <property type="entry name" value="Acyl_CoA_acyltransferase"/>
</dbReference>
<sequence>MPQVSVRRAGAADAGAWVACYLDALEAAYGDLMPPAFGPVHRAREAELVAAKEVELADGSPLAPVRGWVAEDERGVVLAVACVRDGANGWERDRGLPPATATLQLEKLYAVPAALGTGAGPALFAAAVGDAASYLWLVEGNERAERFYRRRGYVPDGVRTLGGPTWFERTMVRLART</sequence>
<organism evidence="2 3">
    <name type="scientific">Lapillicoccus jejuensis</name>
    <dbReference type="NCBI Taxonomy" id="402171"/>
    <lineage>
        <taxon>Bacteria</taxon>
        <taxon>Bacillati</taxon>
        <taxon>Actinomycetota</taxon>
        <taxon>Actinomycetes</taxon>
        <taxon>Micrococcales</taxon>
        <taxon>Intrasporangiaceae</taxon>
        <taxon>Lapillicoccus</taxon>
    </lineage>
</organism>
<evidence type="ECO:0000313" key="3">
    <source>
        <dbReference type="Proteomes" id="UP000317893"/>
    </source>
</evidence>
<name>A0A542E3A5_9MICO</name>
<evidence type="ECO:0000313" key="2">
    <source>
        <dbReference type="EMBL" id="TQJ09815.1"/>
    </source>
</evidence>
<dbReference type="RefSeq" id="WP_141849126.1">
    <property type="nucleotide sequence ID" value="NZ_BAAAPR010000007.1"/>
</dbReference>
<proteinExistence type="predicted"/>
<dbReference type="Gene3D" id="3.40.630.30">
    <property type="match status" value="1"/>
</dbReference>
<feature type="domain" description="N-acetyltransferase" evidence="1">
    <location>
        <begin position="38"/>
        <end position="177"/>
    </location>
</feature>
<dbReference type="InterPro" id="IPR000182">
    <property type="entry name" value="GNAT_dom"/>
</dbReference>
<keyword evidence="2" id="KW-0808">Transferase</keyword>
<keyword evidence="3" id="KW-1185">Reference proteome</keyword>
<dbReference type="SUPFAM" id="SSF55729">
    <property type="entry name" value="Acyl-CoA N-acyltransferases (Nat)"/>
    <property type="match status" value="1"/>
</dbReference>
<dbReference type="GO" id="GO:0016747">
    <property type="term" value="F:acyltransferase activity, transferring groups other than amino-acyl groups"/>
    <property type="evidence" value="ECO:0007669"/>
    <property type="project" value="InterPro"/>
</dbReference>
<dbReference type="Pfam" id="PF13508">
    <property type="entry name" value="Acetyltransf_7"/>
    <property type="match status" value="1"/>
</dbReference>
<dbReference type="PROSITE" id="PS51186">
    <property type="entry name" value="GNAT"/>
    <property type="match status" value="1"/>
</dbReference>